<dbReference type="AlphaFoldDB" id="A0A4Q7RXL9"/>
<evidence type="ECO:0000313" key="2">
    <source>
        <dbReference type="Proteomes" id="UP000291078"/>
    </source>
</evidence>
<keyword evidence="2" id="KW-1185">Reference proteome</keyword>
<reference evidence="1 2" key="1">
    <citation type="journal article" date="2015" name="Stand. Genomic Sci.">
        <title>Genomic Encyclopedia of Bacterial and Archaeal Type Strains, Phase III: the genomes of soil and plant-associated and newly described type strains.</title>
        <authorList>
            <person name="Whitman W.B."/>
            <person name="Woyke T."/>
            <person name="Klenk H.P."/>
            <person name="Zhou Y."/>
            <person name="Lilburn T.G."/>
            <person name="Beck B.J."/>
            <person name="De Vos P."/>
            <person name="Vandamme P."/>
            <person name="Eisen J.A."/>
            <person name="Garrity G."/>
            <person name="Hugenholtz P."/>
            <person name="Kyrpides N.C."/>
        </authorList>
    </citation>
    <scope>NUCLEOTIDE SEQUENCE [LARGE SCALE GENOMIC DNA]</scope>
    <source>
        <strain evidence="1 2">ASC-9842</strain>
    </source>
</reference>
<gene>
    <name evidence="1" type="ORF">EV147_3128</name>
</gene>
<evidence type="ECO:0000313" key="1">
    <source>
        <dbReference type="EMBL" id="RZT38656.1"/>
    </source>
</evidence>
<proteinExistence type="predicted"/>
<name>A0A4Q7RXL9_9BURK</name>
<dbReference type="EMBL" id="SGXM01000003">
    <property type="protein sequence ID" value="RZT38656.1"/>
    <property type="molecule type" value="Genomic_DNA"/>
</dbReference>
<comment type="caution">
    <text evidence="1">The sequence shown here is derived from an EMBL/GenBank/DDBJ whole genome shotgun (WGS) entry which is preliminary data.</text>
</comment>
<protein>
    <submittedName>
        <fullName evidence="1">Abi-like protein</fullName>
    </submittedName>
</protein>
<accession>A0A4Q7RXL9</accession>
<dbReference type="Pfam" id="PF07751">
    <property type="entry name" value="Abi_2"/>
    <property type="match status" value="1"/>
</dbReference>
<dbReference type="Proteomes" id="UP000291078">
    <property type="component" value="Unassembled WGS sequence"/>
</dbReference>
<sequence length="311" mass="36077">MPRLRLSIAMQTSSCESFQRVVSLPRLNSYRTYFKTNTMDEAIGLYLWNGEVSSCFASHLAYFEIALRNSIHRAMSLLHSREASESFHWYDATWATLKQTSRNKINDVRERRPGCKLSPDEIVSSLSFGFWPVILNNLSPVHASRILSGVFCHHPLSARSEQWSDARVRRAALDFTLELQAFRNRLAHHEPLWKFRALRAQHAGAQAVILPPSRTQSDSLHRLRRLMTLVEDATGFIDRSLHDDLKYASWRQRLDFLLTERGVARYRLRQHVAAPTVLTPTEFRYRFTAIHRRNQPVKVRRAHVSGLFVPD</sequence>
<dbReference type="InterPro" id="IPR011664">
    <property type="entry name" value="Abi_system_AbiD/AbiF-like"/>
</dbReference>
<organism evidence="1 2">
    <name type="scientific">Cupriavidus agavae</name>
    <dbReference type="NCBI Taxonomy" id="1001822"/>
    <lineage>
        <taxon>Bacteria</taxon>
        <taxon>Pseudomonadati</taxon>
        <taxon>Pseudomonadota</taxon>
        <taxon>Betaproteobacteria</taxon>
        <taxon>Burkholderiales</taxon>
        <taxon>Burkholderiaceae</taxon>
        <taxon>Cupriavidus</taxon>
    </lineage>
</organism>